<dbReference type="InterPro" id="IPR029063">
    <property type="entry name" value="SAM-dependent_MTases_sf"/>
</dbReference>
<protein>
    <recommendedName>
        <fullName evidence="2">site-specific DNA-methyltransferase (adenine-specific)</fullName>
        <ecNumber evidence="2">2.1.1.72</ecNumber>
    </recommendedName>
</protein>
<evidence type="ECO:0000256" key="4">
    <source>
        <dbReference type="ARBA" id="ARBA00022679"/>
    </source>
</evidence>
<keyword evidence="5" id="KW-0949">S-adenosyl-L-methionine</keyword>
<dbReference type="Pfam" id="PF01555">
    <property type="entry name" value="N6_N4_Mtase"/>
    <property type="match status" value="1"/>
</dbReference>
<dbReference type="PRINTS" id="PR00506">
    <property type="entry name" value="D21N6MTFRASE"/>
</dbReference>
<dbReference type="EMBL" id="CATZAR010000018">
    <property type="protein sequence ID" value="CAJ0804978.1"/>
    <property type="molecule type" value="Genomic_DNA"/>
</dbReference>
<name>A0ABM9JVA6_9RALS</name>
<dbReference type="PIRSF" id="PIRSF015855">
    <property type="entry name" value="TypeIII_Mtase_mKpnI"/>
    <property type="match status" value="1"/>
</dbReference>
<dbReference type="PROSITE" id="PS00092">
    <property type="entry name" value="N6_MTASE"/>
    <property type="match status" value="1"/>
</dbReference>
<dbReference type="InterPro" id="IPR002052">
    <property type="entry name" value="DNA_methylase_N6_adenine_CS"/>
</dbReference>
<evidence type="ECO:0000256" key="5">
    <source>
        <dbReference type="ARBA" id="ARBA00022691"/>
    </source>
</evidence>
<accession>A0ABM9JVA6</accession>
<comment type="caution">
    <text evidence="8">The sequence shown here is derived from an EMBL/GenBank/DDBJ whole genome shotgun (WGS) entry which is preliminary data.</text>
</comment>
<evidence type="ECO:0000256" key="2">
    <source>
        <dbReference type="ARBA" id="ARBA00011900"/>
    </source>
</evidence>
<keyword evidence="4" id="KW-0808">Transferase</keyword>
<comment type="similarity">
    <text evidence="1">Belongs to the N(4)/N(6)-methyltransferase family.</text>
</comment>
<keyword evidence="9" id="KW-1185">Reference proteome</keyword>
<dbReference type="Proteomes" id="UP001189773">
    <property type="component" value="Unassembled WGS sequence"/>
</dbReference>
<feature type="domain" description="DNA methylase N-4/N-6" evidence="7">
    <location>
        <begin position="121"/>
        <end position="451"/>
    </location>
</feature>
<dbReference type="EC" id="2.1.1.72" evidence="2"/>
<proteinExistence type="inferred from homology"/>
<evidence type="ECO:0000256" key="1">
    <source>
        <dbReference type="ARBA" id="ARBA00006594"/>
    </source>
</evidence>
<reference evidence="8 9" key="1">
    <citation type="submission" date="2023-07" db="EMBL/GenBank/DDBJ databases">
        <authorList>
            <person name="Peeters C."/>
        </authorList>
    </citation>
    <scope>NUCLEOTIDE SEQUENCE [LARGE SCALE GENOMIC DNA]</scope>
    <source>
        <strain evidence="8 9">LMG 18095</strain>
    </source>
</reference>
<dbReference type="RefSeq" id="WP_316852128.1">
    <property type="nucleotide sequence ID" value="NZ_CATZAR010000018.1"/>
</dbReference>
<dbReference type="InterPro" id="IPR002941">
    <property type="entry name" value="DNA_methylase_N4/N6"/>
</dbReference>
<organism evidence="8 9">
    <name type="scientific">Ralstonia thomasii</name>
    <dbReference type="NCBI Taxonomy" id="3058596"/>
    <lineage>
        <taxon>Bacteria</taxon>
        <taxon>Pseudomonadati</taxon>
        <taxon>Pseudomonadota</taxon>
        <taxon>Betaproteobacteria</taxon>
        <taxon>Burkholderiales</taxon>
        <taxon>Burkholderiaceae</taxon>
        <taxon>Ralstonia</taxon>
    </lineage>
</organism>
<gene>
    <name evidence="8" type="ORF">LMG18095_04180</name>
</gene>
<dbReference type="InterPro" id="IPR002295">
    <property type="entry name" value="N4/N6-MTase_EcoPI_Mod-like"/>
</dbReference>
<evidence type="ECO:0000259" key="7">
    <source>
        <dbReference type="Pfam" id="PF01555"/>
    </source>
</evidence>
<evidence type="ECO:0000256" key="3">
    <source>
        <dbReference type="ARBA" id="ARBA00022603"/>
    </source>
</evidence>
<dbReference type="Gene3D" id="3.40.50.150">
    <property type="entry name" value="Vaccinia Virus protein VP39"/>
    <property type="match status" value="1"/>
</dbReference>
<keyword evidence="3" id="KW-0489">Methyltransferase</keyword>
<evidence type="ECO:0000256" key="6">
    <source>
        <dbReference type="ARBA" id="ARBA00047942"/>
    </source>
</evidence>
<comment type="catalytic activity">
    <reaction evidence="6">
        <text>a 2'-deoxyadenosine in DNA + S-adenosyl-L-methionine = an N(6)-methyl-2'-deoxyadenosine in DNA + S-adenosyl-L-homocysteine + H(+)</text>
        <dbReference type="Rhea" id="RHEA:15197"/>
        <dbReference type="Rhea" id="RHEA-COMP:12418"/>
        <dbReference type="Rhea" id="RHEA-COMP:12419"/>
        <dbReference type="ChEBI" id="CHEBI:15378"/>
        <dbReference type="ChEBI" id="CHEBI:57856"/>
        <dbReference type="ChEBI" id="CHEBI:59789"/>
        <dbReference type="ChEBI" id="CHEBI:90615"/>
        <dbReference type="ChEBI" id="CHEBI:90616"/>
        <dbReference type="EC" id="2.1.1.72"/>
    </reaction>
</comment>
<evidence type="ECO:0000313" key="8">
    <source>
        <dbReference type="EMBL" id="CAJ0804978.1"/>
    </source>
</evidence>
<dbReference type="SUPFAM" id="SSF53335">
    <property type="entry name" value="S-adenosyl-L-methionine-dependent methyltransferases"/>
    <property type="match status" value="1"/>
</dbReference>
<sequence length="644" mass="72841">MDRLKMHSPNLTQDNIARIRELFPACVTEAKGEDGSVKLGVDFDQLRQELTESVVDGPQERYHLSWPGKREALFSANLPIAKTLRPNREESLNFDETRNIYIEGDNLEALKLLQETYLAKIKLIYIDPPYNTGNDFIYEDDFSEGSAAYLRRSNQEDDSGNRLVSNSLSNGRFHSDWLSMMYSRLKLARNLLREDGVIFISIDDNEQANLKKICDEIFGESNFIGLFVVNASPSGIDYGHIAKTHDYALFYAKNVAETTTNQLREESKDFRYEDEHGGFNIYPLYNGNVAFNPTTRPNLYYPFYLNPNKKTSSDFFEISLEPGDGKVEVWPVVSRKEGIPRVWRWGKIKAKDGLNKEIVGHKSESGEFRIVQKSRHTTKVIRSLLLDNEVSSRRGTGDFEKLFGGKYFPFPKSVELVRRFIEVGSRDDDIILDFFAGSGTTAQAVFQMNAEDGGNRRFILVQIPEICEGKSEAAKAGYECISKITKERVRRAGTKILEGGGNSDWNRDIGFRALKIDTSNMADVYYAPDALEKTELDLFVDNIKSDRAPEDLLFQVMLDWGIDLALPIAKLTIQGKDVFSVDDNALAACFDAHGGVDEAFVKELAKRQPLRVVFRDAGFKDSAAKINVEQIFKLLSPATEVKCI</sequence>
<evidence type="ECO:0000313" key="9">
    <source>
        <dbReference type="Proteomes" id="UP001189773"/>
    </source>
</evidence>